<dbReference type="Pfam" id="PF03259">
    <property type="entry name" value="Robl_LC7"/>
    <property type="match status" value="1"/>
</dbReference>
<gene>
    <name evidence="2" type="ORF">SAMN05421773_103211</name>
</gene>
<protein>
    <submittedName>
        <fullName evidence="2">Predicted regulator of Ras-like GTPase activity, Roadblock/LC7/MglB family</fullName>
    </submittedName>
</protein>
<sequence length="140" mass="15399">MTTTEQFAPWNLDWLLQDIAKSVPQTRHVVVVTADGLCKAKWNTDQETAERIAAGCSGVRSLAAALSEELPPHEDRRLRMAAIELPAGFIFVMDASEGSHLAVLTDRGVDTGLIAQRMRDLVVRLGEHLKSRPRSDGQLP</sequence>
<dbReference type="PANTHER" id="PTHR36222">
    <property type="entry name" value="SERINE PROTEASE INHIBITOR RV3364C"/>
    <property type="match status" value="1"/>
</dbReference>
<dbReference type="EMBL" id="FOLM01000003">
    <property type="protein sequence ID" value="SFC40745.1"/>
    <property type="molecule type" value="Genomic_DNA"/>
</dbReference>
<dbReference type="Proteomes" id="UP000199207">
    <property type="component" value="Unassembled WGS sequence"/>
</dbReference>
<evidence type="ECO:0000259" key="1">
    <source>
        <dbReference type="SMART" id="SM00960"/>
    </source>
</evidence>
<feature type="domain" description="Roadblock/LAMTOR2" evidence="1">
    <location>
        <begin position="13"/>
        <end position="105"/>
    </location>
</feature>
<dbReference type="AlphaFoldDB" id="A0A1I1IX38"/>
<reference evidence="2 3" key="1">
    <citation type="submission" date="2016-10" db="EMBL/GenBank/DDBJ databases">
        <authorList>
            <person name="de Groot N.N."/>
        </authorList>
    </citation>
    <scope>NUCLEOTIDE SEQUENCE [LARGE SCALE GENOMIC DNA]</scope>
    <source>
        <strain evidence="2 3">CGMCC 4.5739</strain>
    </source>
</reference>
<accession>A0A1I1IX38</accession>
<dbReference type="PANTHER" id="PTHR36222:SF1">
    <property type="entry name" value="SERINE PROTEASE INHIBITOR RV3364C"/>
    <property type="match status" value="1"/>
</dbReference>
<name>A0A1I1IX38_9ACTN</name>
<keyword evidence="3" id="KW-1185">Reference proteome</keyword>
<dbReference type="SMART" id="SM00960">
    <property type="entry name" value="Robl_LC7"/>
    <property type="match status" value="1"/>
</dbReference>
<organism evidence="2 3">
    <name type="scientific">Streptomyces aidingensis</name>
    <dbReference type="NCBI Taxonomy" id="910347"/>
    <lineage>
        <taxon>Bacteria</taxon>
        <taxon>Bacillati</taxon>
        <taxon>Actinomycetota</taxon>
        <taxon>Actinomycetes</taxon>
        <taxon>Kitasatosporales</taxon>
        <taxon>Streptomycetaceae</taxon>
        <taxon>Streptomyces</taxon>
    </lineage>
</organism>
<evidence type="ECO:0000313" key="2">
    <source>
        <dbReference type="EMBL" id="SFC40745.1"/>
    </source>
</evidence>
<dbReference type="InterPro" id="IPR004942">
    <property type="entry name" value="Roadblock/LAMTOR2_dom"/>
</dbReference>
<proteinExistence type="predicted"/>
<evidence type="ECO:0000313" key="3">
    <source>
        <dbReference type="Proteomes" id="UP000199207"/>
    </source>
</evidence>
<dbReference type="SUPFAM" id="SSF103196">
    <property type="entry name" value="Roadblock/LC7 domain"/>
    <property type="match status" value="1"/>
</dbReference>
<dbReference type="RefSeq" id="WP_245833912.1">
    <property type="nucleotide sequence ID" value="NZ_FOLM01000003.1"/>
</dbReference>
<dbReference type="Gene3D" id="3.30.450.30">
    <property type="entry name" value="Dynein light chain 2a, cytoplasmic"/>
    <property type="match status" value="1"/>
</dbReference>
<dbReference type="STRING" id="910347.SAMN05421773_103211"/>
<dbReference type="InterPro" id="IPR053141">
    <property type="entry name" value="Mycobact_SerProt_Inhib_Rv3364c"/>
</dbReference>